<evidence type="ECO:0000256" key="4">
    <source>
        <dbReference type="ARBA" id="ARBA00022692"/>
    </source>
</evidence>
<reference evidence="8 9" key="1">
    <citation type="journal article" date="2019" name="Nat. Microbiol.">
        <title>Mediterranean grassland soil C-N compound turnover is dependent on rainfall and depth, and is mediated by genomically divergent microorganisms.</title>
        <authorList>
            <person name="Diamond S."/>
            <person name="Andeer P.F."/>
            <person name="Li Z."/>
            <person name="Crits-Christoph A."/>
            <person name="Burstein D."/>
            <person name="Anantharaman K."/>
            <person name="Lane K.R."/>
            <person name="Thomas B.C."/>
            <person name="Pan C."/>
            <person name="Northen T.R."/>
            <person name="Banfield J.F."/>
        </authorList>
    </citation>
    <scope>NUCLEOTIDE SEQUENCE [LARGE SCALE GENOMIC DNA]</scope>
    <source>
        <strain evidence="8">NP_1</strain>
    </source>
</reference>
<gene>
    <name evidence="7 8" type="primary">lgt</name>
    <name evidence="8" type="ORF">E6G98_01190</name>
</gene>
<dbReference type="HAMAP" id="MF_01147">
    <property type="entry name" value="Lgt"/>
    <property type="match status" value="1"/>
</dbReference>
<protein>
    <recommendedName>
        <fullName evidence="7">Phosphatidylglycerol--prolipoprotein diacylglyceryl transferase</fullName>
        <ecNumber evidence="7">2.5.1.145</ecNumber>
    </recommendedName>
</protein>
<feature type="transmembrane region" description="Helical" evidence="7">
    <location>
        <begin position="52"/>
        <end position="70"/>
    </location>
</feature>
<comment type="catalytic activity">
    <reaction evidence="7">
        <text>L-cysteinyl-[prolipoprotein] + a 1,2-diacyl-sn-glycero-3-phospho-(1'-sn-glycerol) = an S-1,2-diacyl-sn-glyceryl-L-cysteinyl-[prolipoprotein] + sn-glycerol 1-phosphate + H(+)</text>
        <dbReference type="Rhea" id="RHEA:56712"/>
        <dbReference type="Rhea" id="RHEA-COMP:14679"/>
        <dbReference type="Rhea" id="RHEA-COMP:14680"/>
        <dbReference type="ChEBI" id="CHEBI:15378"/>
        <dbReference type="ChEBI" id="CHEBI:29950"/>
        <dbReference type="ChEBI" id="CHEBI:57685"/>
        <dbReference type="ChEBI" id="CHEBI:64716"/>
        <dbReference type="ChEBI" id="CHEBI:140658"/>
        <dbReference type="EC" id="2.5.1.145"/>
    </reaction>
</comment>
<feature type="transmembrane region" description="Helical" evidence="7">
    <location>
        <begin position="165"/>
        <end position="184"/>
    </location>
</feature>
<dbReference type="PANTHER" id="PTHR30589:SF0">
    <property type="entry name" value="PHOSPHATIDYLGLYCEROL--PROLIPOPROTEIN DIACYLGLYCERYL TRANSFERASE"/>
    <property type="match status" value="1"/>
</dbReference>
<evidence type="ECO:0000313" key="8">
    <source>
        <dbReference type="EMBL" id="TMJ13099.1"/>
    </source>
</evidence>
<evidence type="ECO:0000256" key="6">
    <source>
        <dbReference type="ARBA" id="ARBA00023136"/>
    </source>
</evidence>
<feature type="binding site" evidence="7">
    <location>
        <position position="133"/>
    </location>
    <ligand>
        <name>a 1,2-diacyl-sn-glycero-3-phospho-(1'-sn-glycerol)</name>
        <dbReference type="ChEBI" id="CHEBI:64716"/>
    </ligand>
</feature>
<keyword evidence="2 7" id="KW-1003">Cell membrane</keyword>
<evidence type="ECO:0000256" key="1">
    <source>
        <dbReference type="ARBA" id="ARBA00007150"/>
    </source>
</evidence>
<dbReference type="UniPathway" id="UPA00664"/>
<feature type="transmembrane region" description="Helical" evidence="7">
    <location>
        <begin position="193"/>
        <end position="211"/>
    </location>
</feature>
<feature type="transmembrane region" description="Helical" evidence="7">
    <location>
        <begin position="20"/>
        <end position="40"/>
    </location>
</feature>
<dbReference type="AlphaFoldDB" id="A0A537LYK2"/>
<comment type="similarity">
    <text evidence="1 7">Belongs to the Lgt family.</text>
</comment>
<dbReference type="PANTHER" id="PTHR30589">
    <property type="entry name" value="PROLIPOPROTEIN DIACYLGLYCERYL TRANSFERASE"/>
    <property type="match status" value="1"/>
</dbReference>
<proteinExistence type="inferred from homology"/>
<feature type="transmembrane region" description="Helical" evidence="7">
    <location>
        <begin position="90"/>
        <end position="107"/>
    </location>
</feature>
<dbReference type="InterPro" id="IPR001640">
    <property type="entry name" value="Lgt"/>
</dbReference>
<keyword evidence="5 7" id="KW-1133">Transmembrane helix</keyword>
<organism evidence="8 9">
    <name type="scientific">Candidatus Segetimicrobium genomatis</name>
    <dbReference type="NCBI Taxonomy" id="2569760"/>
    <lineage>
        <taxon>Bacteria</taxon>
        <taxon>Bacillati</taxon>
        <taxon>Candidatus Sysuimicrobiota</taxon>
        <taxon>Candidatus Sysuimicrobiia</taxon>
        <taxon>Candidatus Sysuimicrobiales</taxon>
        <taxon>Candidatus Segetimicrobiaceae</taxon>
        <taxon>Candidatus Segetimicrobium</taxon>
    </lineage>
</organism>
<name>A0A537LYK2_9BACT</name>
<evidence type="ECO:0000256" key="7">
    <source>
        <dbReference type="HAMAP-Rule" id="MF_01147"/>
    </source>
</evidence>
<keyword evidence="4 7" id="KW-0812">Transmembrane</keyword>
<feature type="transmembrane region" description="Helical" evidence="7">
    <location>
        <begin position="217"/>
        <end position="240"/>
    </location>
</feature>
<accession>A0A537LYK2</accession>
<dbReference type="Proteomes" id="UP000315217">
    <property type="component" value="Unassembled WGS sequence"/>
</dbReference>
<evidence type="ECO:0000256" key="5">
    <source>
        <dbReference type="ARBA" id="ARBA00022989"/>
    </source>
</evidence>
<dbReference type="EC" id="2.5.1.145" evidence="7"/>
<evidence type="ECO:0000313" key="9">
    <source>
        <dbReference type="Proteomes" id="UP000315217"/>
    </source>
</evidence>
<keyword evidence="3 7" id="KW-0808">Transferase</keyword>
<dbReference type="EMBL" id="VBAI01000011">
    <property type="protein sequence ID" value="TMJ13099.1"/>
    <property type="molecule type" value="Genomic_DNA"/>
</dbReference>
<dbReference type="Pfam" id="PF01790">
    <property type="entry name" value="LGT"/>
    <property type="match status" value="1"/>
</dbReference>
<evidence type="ECO:0000256" key="3">
    <source>
        <dbReference type="ARBA" id="ARBA00022679"/>
    </source>
</evidence>
<dbReference type="GO" id="GO:0005886">
    <property type="term" value="C:plasma membrane"/>
    <property type="evidence" value="ECO:0007669"/>
    <property type="project" value="UniProtKB-SubCell"/>
</dbReference>
<keyword evidence="6 7" id="KW-0472">Membrane</keyword>
<comment type="function">
    <text evidence="7">Catalyzes the transfer of the diacylglyceryl group from phosphatidylglycerol to the sulfhydryl group of the N-terminal cysteine of a prolipoprotein, the first step in the formation of mature lipoproteins.</text>
</comment>
<comment type="pathway">
    <text evidence="7">Protein modification; lipoprotein biosynthesis (diacylglyceryl transfer).</text>
</comment>
<dbReference type="GO" id="GO:0042158">
    <property type="term" value="P:lipoprotein biosynthetic process"/>
    <property type="evidence" value="ECO:0007669"/>
    <property type="project" value="UniProtKB-UniRule"/>
</dbReference>
<sequence>MLPAVHPVVLEWGPLVIRWYGVMMAITVLTGVAMALRVGPRLGIPAQEIDRLTLPFVLLAFVGARLGYVVSHPAEFTSPVEILRVYHGGLTSHGAIAGGFAALWWASRRRGLPLWTLADTTIWAVPLGNIFVRFGNFMNGELYGDVTALPWGVTFPGVPGPRHPLQIYEMVFATAILALTLPLVRRRQFPGQIFWTVVILTSVGRIVLDLLRSEDRVFGVMTLGQIPAAILIVIGAWFLARHSPRAKRLDA</sequence>
<dbReference type="GO" id="GO:0008961">
    <property type="term" value="F:phosphatidylglycerol-prolipoprotein diacylglyceryl transferase activity"/>
    <property type="evidence" value="ECO:0007669"/>
    <property type="project" value="UniProtKB-UniRule"/>
</dbReference>
<keyword evidence="8" id="KW-0449">Lipoprotein</keyword>
<feature type="transmembrane region" description="Helical" evidence="7">
    <location>
        <begin position="114"/>
        <end position="132"/>
    </location>
</feature>
<dbReference type="NCBIfam" id="TIGR00544">
    <property type="entry name" value="lgt"/>
    <property type="match status" value="1"/>
</dbReference>
<evidence type="ECO:0000256" key="2">
    <source>
        <dbReference type="ARBA" id="ARBA00022475"/>
    </source>
</evidence>
<comment type="caution">
    <text evidence="8">The sequence shown here is derived from an EMBL/GenBank/DDBJ whole genome shotgun (WGS) entry which is preliminary data.</text>
</comment>
<comment type="subcellular location">
    <subcellularLocation>
        <location evidence="7">Cell membrane</location>
        <topology evidence="7">Multi-pass membrane protein</topology>
    </subcellularLocation>
</comment>